<organism evidence="1 2">
    <name type="scientific">Klebsiella phage vB_KpnP_KpV48</name>
    <dbReference type="NCBI Taxonomy" id="1912319"/>
    <lineage>
        <taxon>Viruses</taxon>
        <taxon>Duplodnaviria</taxon>
        <taxon>Heunggongvirae</taxon>
        <taxon>Uroviricota</taxon>
        <taxon>Caudoviricetes</taxon>
        <taxon>Autographivirales</taxon>
        <taxon>Autoscriptoviridae</taxon>
        <taxon>Slopekvirinae</taxon>
        <taxon>Drulisvirus</taxon>
        <taxon>Drulisvirus KpV48</taxon>
    </lineage>
</organism>
<gene>
    <name evidence="1" type="ORF">kpv48_17</name>
</gene>
<protein>
    <submittedName>
        <fullName evidence="1">Uncharacterized protein</fullName>
    </submittedName>
</protein>
<reference evidence="1 2" key="1">
    <citation type="submission" date="2016-05" db="EMBL/GenBank/DDBJ databases">
        <title>Complete genome sequence of bacteriophage vB_KpnP_KpV48 lytic for Klebsiella pneumoniae.</title>
        <authorList>
            <person name="Komisarova E.V."/>
            <person name="Krasilnikova V.M."/>
            <person name="Kislichkina A.A."/>
            <person name="Myakinina V.P."/>
            <person name="Volozhantsev N.V."/>
        </authorList>
    </citation>
    <scope>NUCLEOTIDE SEQUENCE [LARGE SCALE GENOMIC DNA]</scope>
</reference>
<dbReference type="EMBL" id="KX237514">
    <property type="protein sequence ID" value="AOZ65225.1"/>
    <property type="molecule type" value="Genomic_DNA"/>
</dbReference>
<name>A0A1I9SEE8_9CAUD</name>
<evidence type="ECO:0000313" key="2">
    <source>
        <dbReference type="Proteomes" id="UP000222009"/>
    </source>
</evidence>
<dbReference type="Proteomes" id="UP000222009">
    <property type="component" value="Segment"/>
</dbReference>
<accession>A0A1I9SEE8</accession>
<proteinExistence type="predicted"/>
<evidence type="ECO:0000313" key="1">
    <source>
        <dbReference type="EMBL" id="AOZ65225.1"/>
    </source>
</evidence>
<sequence length="60" mass="7313">MKVYLLTYGFRRGYEDRGNVVWGCFKDRYHAELAAYWLNDIRSHYNIPHEEFDVEEIQVV</sequence>
<keyword evidence="2" id="KW-1185">Reference proteome</keyword>